<keyword evidence="3" id="KW-0233">DNA recombination</keyword>
<feature type="region of interest" description="Disordered" evidence="4">
    <location>
        <begin position="142"/>
        <end position="163"/>
    </location>
</feature>
<evidence type="ECO:0000256" key="1">
    <source>
        <dbReference type="ARBA" id="ARBA00008857"/>
    </source>
</evidence>
<dbReference type="GO" id="GO:0006310">
    <property type="term" value="P:DNA recombination"/>
    <property type="evidence" value="ECO:0007669"/>
    <property type="project" value="UniProtKB-KW"/>
</dbReference>
<dbReference type="AlphaFoldDB" id="A0AA41R440"/>
<evidence type="ECO:0000313" key="7">
    <source>
        <dbReference type="Proteomes" id="UP001165427"/>
    </source>
</evidence>
<keyword evidence="2" id="KW-0229">DNA integration</keyword>
<gene>
    <name evidence="6" type="ORF">MRX98_10660</name>
</gene>
<reference evidence="6" key="1">
    <citation type="submission" date="2022-04" db="EMBL/GenBank/DDBJ databases">
        <title>Desulfatitalea alkaliphila sp. nov., a novel anaerobic sulfate-reducing bacterium isolated from terrestrial mud volcano, Taman Peninsula, Russia.</title>
        <authorList>
            <person name="Khomyakova M.A."/>
            <person name="Merkel A.Y."/>
            <person name="Slobodkin A.I."/>
        </authorList>
    </citation>
    <scope>NUCLEOTIDE SEQUENCE</scope>
    <source>
        <strain evidence="6">M08but</strain>
    </source>
</reference>
<dbReference type="Pfam" id="PF00589">
    <property type="entry name" value="Phage_integrase"/>
    <property type="match status" value="1"/>
</dbReference>
<dbReference type="GO" id="GO:0003677">
    <property type="term" value="F:DNA binding"/>
    <property type="evidence" value="ECO:0007669"/>
    <property type="project" value="InterPro"/>
</dbReference>
<name>A0AA41R440_9BACT</name>
<organism evidence="6 7">
    <name type="scientific">Desulfatitalea alkaliphila</name>
    <dbReference type="NCBI Taxonomy" id="2929485"/>
    <lineage>
        <taxon>Bacteria</taxon>
        <taxon>Pseudomonadati</taxon>
        <taxon>Thermodesulfobacteriota</taxon>
        <taxon>Desulfobacteria</taxon>
        <taxon>Desulfobacterales</taxon>
        <taxon>Desulfosarcinaceae</taxon>
        <taxon>Desulfatitalea</taxon>
    </lineage>
</organism>
<dbReference type="InterPro" id="IPR025166">
    <property type="entry name" value="Integrase_DNA_bind_dom"/>
</dbReference>
<dbReference type="RefSeq" id="WP_246907062.1">
    <property type="nucleotide sequence ID" value="NZ_JALJRB010000010.1"/>
</dbReference>
<dbReference type="InterPro" id="IPR002104">
    <property type="entry name" value="Integrase_catalytic"/>
</dbReference>
<dbReference type="PANTHER" id="PTHR30629">
    <property type="entry name" value="PROPHAGE INTEGRASE"/>
    <property type="match status" value="1"/>
</dbReference>
<accession>A0AA41R440</accession>
<dbReference type="InterPro" id="IPR011010">
    <property type="entry name" value="DNA_brk_join_enz"/>
</dbReference>
<dbReference type="SUPFAM" id="SSF56349">
    <property type="entry name" value="DNA breaking-rejoining enzymes"/>
    <property type="match status" value="1"/>
</dbReference>
<dbReference type="Proteomes" id="UP001165427">
    <property type="component" value="Unassembled WGS sequence"/>
</dbReference>
<dbReference type="PANTHER" id="PTHR30629:SF6">
    <property type="entry name" value="PROPHAGE INTEGRASE INTA-RELATED"/>
    <property type="match status" value="1"/>
</dbReference>
<dbReference type="InterPro" id="IPR013762">
    <property type="entry name" value="Integrase-like_cat_sf"/>
</dbReference>
<sequence>MAQVKLTAGRVREFQCPADTKQTFLWDSVVPGLGVRATTNAKVFIFQSRLAGKSIRVKIGDVRTWAIDSADPPGARQEGRRLQGLIDKGIDPRIDKQQTVADTARQQAEARRATATVGEAWAAYIEARSHKWSERHLFDHQDLAKPGGEPVKPRGGKKGTKIKAGPLASLMPMKLADLTPATVEAWAAKEAGRRGTRTRLAFSLLRAFVNWCNRNPEYAGLVSPEACGTRIKRETIPKGRAKDDCLQKEQLSAWFKAVRGLSNPVMAAYLQTLLLTGARRNELAGLKWDGVDFRWDSMTIHDKVEGERTLPLTPYIKALLAPLPRRNAWVFSSPKAASGRLEEPRIPHNRALAAAGIEGLTLHGLRRSFGTLSEWVEVPAGVVAQLMGHKPSATAEKHYRRRPLDLLRMWHVKIEAWILEQAGIEQPAEVTTGLQVVKG</sequence>
<feature type="domain" description="Tyr recombinase" evidence="5">
    <location>
        <begin position="241"/>
        <end position="412"/>
    </location>
</feature>
<evidence type="ECO:0000256" key="3">
    <source>
        <dbReference type="ARBA" id="ARBA00023172"/>
    </source>
</evidence>
<comment type="caution">
    <text evidence="6">The sequence shown here is derived from an EMBL/GenBank/DDBJ whole genome shotgun (WGS) entry which is preliminary data.</text>
</comment>
<dbReference type="Gene3D" id="1.10.443.10">
    <property type="entry name" value="Intergrase catalytic core"/>
    <property type="match status" value="1"/>
</dbReference>
<dbReference type="PROSITE" id="PS51898">
    <property type="entry name" value="TYR_RECOMBINASE"/>
    <property type="match status" value="1"/>
</dbReference>
<dbReference type="GO" id="GO:0015074">
    <property type="term" value="P:DNA integration"/>
    <property type="evidence" value="ECO:0007669"/>
    <property type="project" value="UniProtKB-KW"/>
</dbReference>
<evidence type="ECO:0000313" key="6">
    <source>
        <dbReference type="EMBL" id="MCJ8501033.1"/>
    </source>
</evidence>
<comment type="similarity">
    <text evidence="1">Belongs to the 'phage' integrase family.</text>
</comment>
<dbReference type="Gene3D" id="3.30.160.390">
    <property type="entry name" value="Integrase, DNA-binding domain"/>
    <property type="match status" value="1"/>
</dbReference>
<keyword evidence="7" id="KW-1185">Reference proteome</keyword>
<evidence type="ECO:0000256" key="4">
    <source>
        <dbReference type="SAM" id="MobiDB-lite"/>
    </source>
</evidence>
<dbReference type="Pfam" id="PF13356">
    <property type="entry name" value="Arm-DNA-bind_3"/>
    <property type="match status" value="1"/>
</dbReference>
<protein>
    <submittedName>
        <fullName evidence="6">Integrase family protein</fullName>
    </submittedName>
</protein>
<evidence type="ECO:0000256" key="2">
    <source>
        <dbReference type="ARBA" id="ARBA00022908"/>
    </source>
</evidence>
<dbReference type="InterPro" id="IPR050808">
    <property type="entry name" value="Phage_Integrase"/>
</dbReference>
<proteinExistence type="inferred from homology"/>
<dbReference type="InterPro" id="IPR038488">
    <property type="entry name" value="Integrase_DNA-bd_sf"/>
</dbReference>
<dbReference type="EMBL" id="JALJRB010000010">
    <property type="protein sequence ID" value="MCJ8501033.1"/>
    <property type="molecule type" value="Genomic_DNA"/>
</dbReference>
<evidence type="ECO:0000259" key="5">
    <source>
        <dbReference type="PROSITE" id="PS51898"/>
    </source>
</evidence>